<dbReference type="EC" id="1.16.3.4" evidence="5"/>
<dbReference type="CDD" id="cd13890">
    <property type="entry name" value="CuRO_3_CueO_FtsP"/>
    <property type="match status" value="1"/>
</dbReference>
<dbReference type="Proteomes" id="UP000579153">
    <property type="component" value="Unassembled WGS sequence"/>
</dbReference>
<name>A0A7W9LGU8_9ACTN</name>
<comment type="similarity">
    <text evidence="1">Belongs to the multicopper oxidase family.</text>
</comment>
<dbReference type="InterPro" id="IPR011707">
    <property type="entry name" value="Cu-oxidase-like_N"/>
</dbReference>
<keyword evidence="10" id="KW-0732">Signal</keyword>
<evidence type="ECO:0000313" key="14">
    <source>
        <dbReference type="EMBL" id="MBB5783223.1"/>
    </source>
</evidence>
<dbReference type="Pfam" id="PF07731">
    <property type="entry name" value="Cu-oxidase_2"/>
    <property type="match status" value="1"/>
</dbReference>
<dbReference type="PROSITE" id="PS51318">
    <property type="entry name" value="TAT"/>
    <property type="match status" value="1"/>
</dbReference>
<reference evidence="14 15" key="1">
    <citation type="submission" date="2020-08" db="EMBL/GenBank/DDBJ databases">
        <title>Sequencing the genomes of 1000 actinobacteria strains.</title>
        <authorList>
            <person name="Klenk H.-P."/>
        </authorList>
    </citation>
    <scope>NUCLEOTIDE SEQUENCE [LARGE SCALE GENOMIC DNA]</scope>
    <source>
        <strain evidence="14 15">DSM 45507</strain>
    </source>
</reference>
<comment type="caution">
    <text evidence="14">The sequence shown here is derived from an EMBL/GenBank/DDBJ whole genome shotgun (WGS) entry which is preliminary data.</text>
</comment>
<comment type="subunit">
    <text evidence="2">Monomer.</text>
</comment>
<feature type="domain" description="Plastocyanin-like" evidence="13">
    <location>
        <begin position="91"/>
        <end position="199"/>
    </location>
</feature>
<dbReference type="InterPro" id="IPR011706">
    <property type="entry name" value="Cu-oxidase_C"/>
</dbReference>
<evidence type="ECO:0000256" key="5">
    <source>
        <dbReference type="ARBA" id="ARBA00038978"/>
    </source>
</evidence>
<dbReference type="InterPro" id="IPR045087">
    <property type="entry name" value="Cu-oxidase_fam"/>
</dbReference>
<evidence type="ECO:0000259" key="12">
    <source>
        <dbReference type="Pfam" id="PF07731"/>
    </source>
</evidence>
<keyword evidence="4" id="KW-0560">Oxidoreductase</keyword>
<evidence type="ECO:0000256" key="4">
    <source>
        <dbReference type="ARBA" id="ARBA00023002"/>
    </source>
</evidence>
<protein>
    <recommendedName>
        <fullName evidence="6">Multicopper oxidase CueO</fullName>
        <ecNumber evidence="5">1.16.3.4</ecNumber>
    </recommendedName>
    <alternativeName>
        <fullName evidence="7">Copper efflux oxidase</fullName>
    </alternativeName>
    <alternativeName>
        <fullName evidence="8">Cuprous oxidase</fullName>
    </alternativeName>
</protein>
<dbReference type="InterPro" id="IPR006311">
    <property type="entry name" value="TAT_signal"/>
</dbReference>
<evidence type="ECO:0000256" key="6">
    <source>
        <dbReference type="ARBA" id="ARBA00041027"/>
    </source>
</evidence>
<keyword evidence="3" id="KW-0479">Metal-binding</keyword>
<dbReference type="Pfam" id="PF00394">
    <property type="entry name" value="Cu-oxidase"/>
    <property type="match status" value="1"/>
</dbReference>
<feature type="chain" id="PRO_5031048734" description="Multicopper oxidase CueO" evidence="10">
    <location>
        <begin position="25"/>
        <end position="487"/>
    </location>
</feature>
<dbReference type="PANTHER" id="PTHR48267">
    <property type="entry name" value="CUPREDOXIN SUPERFAMILY PROTEIN"/>
    <property type="match status" value="1"/>
</dbReference>
<dbReference type="GO" id="GO:0005507">
    <property type="term" value="F:copper ion binding"/>
    <property type="evidence" value="ECO:0007669"/>
    <property type="project" value="InterPro"/>
</dbReference>
<evidence type="ECO:0000256" key="10">
    <source>
        <dbReference type="SAM" id="SignalP"/>
    </source>
</evidence>
<dbReference type="RefSeq" id="WP_185076199.1">
    <property type="nucleotide sequence ID" value="NZ_JACHMB010000001.1"/>
</dbReference>
<dbReference type="Pfam" id="PF07732">
    <property type="entry name" value="Cu-oxidase_3"/>
    <property type="match status" value="1"/>
</dbReference>
<comment type="catalytic activity">
    <reaction evidence="9">
        <text>4 Cu(+) + O2 + 4 H(+) = 4 Cu(2+) + 2 H2O</text>
        <dbReference type="Rhea" id="RHEA:30083"/>
        <dbReference type="ChEBI" id="CHEBI:15377"/>
        <dbReference type="ChEBI" id="CHEBI:15378"/>
        <dbReference type="ChEBI" id="CHEBI:15379"/>
        <dbReference type="ChEBI" id="CHEBI:29036"/>
        <dbReference type="ChEBI" id="CHEBI:49552"/>
        <dbReference type="EC" id="1.16.3.4"/>
    </reaction>
    <physiologicalReaction direction="left-to-right" evidence="9">
        <dbReference type="Rhea" id="RHEA:30084"/>
    </physiologicalReaction>
</comment>
<proteinExistence type="inferred from homology"/>
<evidence type="ECO:0000256" key="1">
    <source>
        <dbReference type="ARBA" id="ARBA00010609"/>
    </source>
</evidence>
<dbReference type="Gene3D" id="2.60.40.420">
    <property type="entry name" value="Cupredoxins - blue copper proteins"/>
    <property type="match status" value="3"/>
</dbReference>
<dbReference type="PROSITE" id="PS00080">
    <property type="entry name" value="MULTICOPPER_OXIDASE2"/>
    <property type="match status" value="1"/>
</dbReference>
<evidence type="ECO:0000256" key="2">
    <source>
        <dbReference type="ARBA" id="ARBA00011245"/>
    </source>
</evidence>
<evidence type="ECO:0000256" key="3">
    <source>
        <dbReference type="ARBA" id="ARBA00022723"/>
    </source>
</evidence>
<gene>
    <name evidence="14" type="ORF">HD596_009979</name>
</gene>
<dbReference type="PANTHER" id="PTHR48267:SF1">
    <property type="entry name" value="BILIRUBIN OXIDASE"/>
    <property type="match status" value="1"/>
</dbReference>
<dbReference type="AlphaFoldDB" id="A0A7W9LGU8"/>
<keyword evidence="15" id="KW-1185">Reference proteome</keyword>
<dbReference type="InterPro" id="IPR001117">
    <property type="entry name" value="Cu-oxidase_2nd"/>
</dbReference>
<evidence type="ECO:0000256" key="9">
    <source>
        <dbReference type="ARBA" id="ARBA00048092"/>
    </source>
</evidence>
<dbReference type="InterPro" id="IPR002355">
    <property type="entry name" value="Cu_oxidase_Cu_BS"/>
</dbReference>
<evidence type="ECO:0000259" key="13">
    <source>
        <dbReference type="Pfam" id="PF07732"/>
    </source>
</evidence>
<dbReference type="EMBL" id="JACHMB010000001">
    <property type="protein sequence ID" value="MBB5783223.1"/>
    <property type="molecule type" value="Genomic_DNA"/>
</dbReference>
<dbReference type="GO" id="GO:0016491">
    <property type="term" value="F:oxidoreductase activity"/>
    <property type="evidence" value="ECO:0007669"/>
    <property type="project" value="UniProtKB-KW"/>
</dbReference>
<feature type="domain" description="Plastocyanin-like" evidence="12">
    <location>
        <begin position="375"/>
        <end position="486"/>
    </location>
</feature>
<dbReference type="SUPFAM" id="SSF49503">
    <property type="entry name" value="Cupredoxins"/>
    <property type="match status" value="3"/>
</dbReference>
<evidence type="ECO:0000259" key="11">
    <source>
        <dbReference type="Pfam" id="PF00394"/>
    </source>
</evidence>
<evidence type="ECO:0000256" key="7">
    <source>
        <dbReference type="ARBA" id="ARBA00042896"/>
    </source>
</evidence>
<evidence type="ECO:0000256" key="8">
    <source>
        <dbReference type="ARBA" id="ARBA00043090"/>
    </source>
</evidence>
<feature type="signal peptide" evidence="10">
    <location>
        <begin position="1"/>
        <end position="24"/>
    </location>
</feature>
<accession>A0A7W9LGU8</accession>
<dbReference type="InterPro" id="IPR008972">
    <property type="entry name" value="Cupredoxin"/>
</dbReference>
<organism evidence="14 15">
    <name type="scientific">Nonomuraea jabiensis</name>
    <dbReference type="NCBI Taxonomy" id="882448"/>
    <lineage>
        <taxon>Bacteria</taxon>
        <taxon>Bacillati</taxon>
        <taxon>Actinomycetota</taxon>
        <taxon>Actinomycetes</taxon>
        <taxon>Streptosporangiales</taxon>
        <taxon>Streptosporangiaceae</taxon>
        <taxon>Nonomuraea</taxon>
    </lineage>
</organism>
<feature type="domain" description="Plastocyanin-like" evidence="11">
    <location>
        <begin position="253"/>
        <end position="315"/>
    </location>
</feature>
<sequence length="487" mass="52969">MVKRRDLFKLGALAGGAAMIPVLASEDTGVQAFARPAGHRHHATTTFSGRAADAPDPFTVPLPLPPALKPAAVLPDADVYRVTTRPAVAELLPGLQTPVLTYGGSYIGPTIRATTGRRVIVHHTNTLDMGTAVHLHGAHVPAAHDGFPTDLINPGTTRTYEYPNRQAAATLWYHDHAHHMEAEHVYRGLHGFYLLEDPAERSLKLPKGAYDIPIMLTDARFADDGSLVFIMDDSGNRTTLLTNGRPAPYLPVAGRRYRLRLLNASNMRVFRLQLAGGEELVQVASDGGLLPAPAPTGTITLSAAERADVVVDFSRYPAGTRLVLSDTLTGLPVLRFDVEGRVRDDSRVPSVLRPAAPLPPATTVRDVTFAYDFALGWFTINGRLFDPDRVDFTINRGSTEIWRIHNSTSPIGVPHNLHVHLVQFRVLDRNGVPAGPAEQGPKDTVSVAPGETVRVQATFTDHLGRYVFHCHQLDHSSMGMMAVFEVV</sequence>
<evidence type="ECO:0000313" key="15">
    <source>
        <dbReference type="Proteomes" id="UP000579153"/>
    </source>
</evidence>